<dbReference type="CDD" id="cd11474">
    <property type="entry name" value="SLC5sbd_CHT"/>
    <property type="match status" value="1"/>
</dbReference>
<organism evidence="10 11">
    <name type="scientific">Blastopirellula marina</name>
    <dbReference type="NCBI Taxonomy" id="124"/>
    <lineage>
        <taxon>Bacteria</taxon>
        <taxon>Pseudomonadati</taxon>
        <taxon>Planctomycetota</taxon>
        <taxon>Planctomycetia</taxon>
        <taxon>Pirellulales</taxon>
        <taxon>Pirellulaceae</taxon>
        <taxon>Blastopirellula</taxon>
    </lineage>
</organism>
<dbReference type="PROSITE" id="PS00456">
    <property type="entry name" value="NA_SOLUT_SYMP_1"/>
    <property type="match status" value="1"/>
</dbReference>
<evidence type="ECO:0000256" key="9">
    <source>
        <dbReference type="SAM" id="Phobius"/>
    </source>
</evidence>
<dbReference type="AlphaFoldDB" id="A0A2S8GN38"/>
<dbReference type="PANTHER" id="PTHR48086:SF7">
    <property type="entry name" value="SODIUM-SOLUTE SYMPORTER-RELATED"/>
    <property type="match status" value="1"/>
</dbReference>
<evidence type="ECO:0000256" key="6">
    <source>
        <dbReference type="ARBA" id="ARBA00022989"/>
    </source>
</evidence>
<dbReference type="Gene3D" id="1.20.1730.10">
    <property type="entry name" value="Sodium/glucose cotransporter"/>
    <property type="match status" value="1"/>
</dbReference>
<dbReference type="GO" id="GO:0046942">
    <property type="term" value="P:carboxylic acid transport"/>
    <property type="evidence" value="ECO:0007669"/>
    <property type="project" value="UniProtKB-ARBA"/>
</dbReference>
<evidence type="ECO:0000256" key="2">
    <source>
        <dbReference type="ARBA" id="ARBA00006434"/>
    </source>
</evidence>
<feature type="transmembrane region" description="Helical" evidence="9">
    <location>
        <begin position="84"/>
        <end position="103"/>
    </location>
</feature>
<evidence type="ECO:0000313" key="11">
    <source>
        <dbReference type="Proteomes" id="UP000237819"/>
    </source>
</evidence>
<comment type="caution">
    <text evidence="10">The sequence shown here is derived from an EMBL/GenBank/DDBJ whole genome shotgun (WGS) entry which is preliminary data.</text>
</comment>
<feature type="transmembrane region" description="Helical" evidence="9">
    <location>
        <begin position="124"/>
        <end position="145"/>
    </location>
</feature>
<feature type="transmembrane region" description="Helical" evidence="9">
    <location>
        <begin position="449"/>
        <end position="468"/>
    </location>
</feature>
<dbReference type="InterPro" id="IPR038377">
    <property type="entry name" value="Na/Glc_symporter_sf"/>
</dbReference>
<dbReference type="OrthoDB" id="9810181at2"/>
<reference evidence="10 11" key="1">
    <citation type="submission" date="2018-02" db="EMBL/GenBank/DDBJ databases">
        <title>Comparative genomes isolates from brazilian mangrove.</title>
        <authorList>
            <person name="Araujo J.E."/>
            <person name="Taketani R.G."/>
            <person name="Silva M.C.P."/>
            <person name="Loureco M.V."/>
            <person name="Andreote F.D."/>
        </authorList>
    </citation>
    <scope>NUCLEOTIDE SEQUENCE [LARGE SCALE GENOMIC DNA]</scope>
    <source>
        <strain evidence="10 11">Nap-Phe MGV</strain>
    </source>
</reference>
<evidence type="ECO:0000256" key="1">
    <source>
        <dbReference type="ARBA" id="ARBA00004141"/>
    </source>
</evidence>
<dbReference type="GO" id="GO:0005886">
    <property type="term" value="C:plasma membrane"/>
    <property type="evidence" value="ECO:0007669"/>
    <property type="project" value="TreeGrafter"/>
</dbReference>
<feature type="transmembrane region" description="Helical" evidence="9">
    <location>
        <begin position="185"/>
        <end position="204"/>
    </location>
</feature>
<dbReference type="InterPro" id="IPR050277">
    <property type="entry name" value="Sodium:Solute_Symporter"/>
</dbReference>
<feature type="transmembrane region" description="Helical" evidence="9">
    <location>
        <begin position="6"/>
        <end position="29"/>
    </location>
</feature>
<evidence type="ECO:0000256" key="3">
    <source>
        <dbReference type="ARBA" id="ARBA00022448"/>
    </source>
</evidence>
<keyword evidence="7 9" id="KW-0472">Membrane</keyword>
<dbReference type="Pfam" id="PF00474">
    <property type="entry name" value="SSF"/>
    <property type="match status" value="1"/>
</dbReference>
<dbReference type="PANTHER" id="PTHR48086">
    <property type="entry name" value="SODIUM/PROLINE SYMPORTER-RELATED"/>
    <property type="match status" value="1"/>
</dbReference>
<feature type="transmembrane region" description="Helical" evidence="9">
    <location>
        <begin position="50"/>
        <end position="69"/>
    </location>
</feature>
<dbReference type="InterPro" id="IPR001734">
    <property type="entry name" value="Na/solute_symporter"/>
</dbReference>
<keyword evidence="4" id="KW-1003">Cell membrane</keyword>
<proteinExistence type="inferred from homology"/>
<dbReference type="EMBL" id="PUHZ01000012">
    <property type="protein sequence ID" value="PQO45837.1"/>
    <property type="molecule type" value="Genomic_DNA"/>
</dbReference>
<feature type="transmembrane region" description="Helical" evidence="9">
    <location>
        <begin position="416"/>
        <end position="437"/>
    </location>
</feature>
<keyword evidence="3" id="KW-0813">Transport</keyword>
<evidence type="ECO:0000256" key="8">
    <source>
        <dbReference type="RuleBase" id="RU362091"/>
    </source>
</evidence>
<feature type="transmembrane region" description="Helical" evidence="9">
    <location>
        <begin position="151"/>
        <end position="173"/>
    </location>
</feature>
<feature type="transmembrane region" description="Helical" evidence="9">
    <location>
        <begin position="392"/>
        <end position="409"/>
    </location>
</feature>
<evidence type="ECO:0000256" key="5">
    <source>
        <dbReference type="ARBA" id="ARBA00022692"/>
    </source>
</evidence>
<name>A0A2S8GN38_9BACT</name>
<dbReference type="PROSITE" id="PS50283">
    <property type="entry name" value="NA_SOLUT_SYMP_3"/>
    <property type="match status" value="1"/>
</dbReference>
<evidence type="ECO:0000256" key="4">
    <source>
        <dbReference type="ARBA" id="ARBA00022475"/>
    </source>
</evidence>
<protein>
    <submittedName>
        <fullName evidence="10">Sodium:solute symporter</fullName>
    </submittedName>
</protein>
<comment type="similarity">
    <text evidence="2 8">Belongs to the sodium:solute symporter (SSF) (TC 2.A.21) family.</text>
</comment>
<dbReference type="GO" id="GO:0022857">
    <property type="term" value="F:transmembrane transporter activity"/>
    <property type="evidence" value="ECO:0007669"/>
    <property type="project" value="InterPro"/>
</dbReference>
<accession>A0A2S8GN38</accession>
<gene>
    <name evidence="10" type="ORF">C5Y93_11305</name>
</gene>
<keyword evidence="6 9" id="KW-1133">Transmembrane helix</keyword>
<feature type="transmembrane region" description="Helical" evidence="9">
    <location>
        <begin position="362"/>
        <end position="380"/>
    </location>
</feature>
<feature type="transmembrane region" description="Helical" evidence="9">
    <location>
        <begin position="237"/>
        <end position="253"/>
    </location>
</feature>
<sequence length="492" mass="52846">MEIGVGLKWTLGIVIAVYVIVMYILAVVAQGKVESSEDYIVAGRKLPLSLAWMTLLATWFGAGTLLTAADEVNAEGLQAAALDPLGPGFCLLLAGMFFAGPLWRMKLLTLPDLYRRKYGSFAEIVSSLIMIPSYFGWIAAQYIALAKMLELYFGLDLTIGIAAVAIVGTGYTVAGGMWSVTLTDAVQISLVLLGLIVLTAVVLWEIGEGRLIAGYARVLAETPGEHLQWIPQHSVSAFWQWAAVLMVATLGNLPGQDLMQRVFAAKSARVAQAACFIAGGAYLTFGLIPVGLGLAANLLPHDIEASVLPTLAAAFLSPPVAIIFVLALMSAVLSTIDSAIIAPSSVLAQNLLSRWTRVEPLLLNRIATLIVATGALIMAYSGETAYGLLETAYAMTLVGLFVPLTLGIYTEPRNRWSGVASMLAGTGVWVLHQAWGYEAFLEPWLGETFPIPLEIAATAISLLAYLCFEPPWRMQWAKREAEELISDEPTPK</sequence>
<feature type="transmembrane region" description="Helical" evidence="9">
    <location>
        <begin position="274"/>
        <end position="299"/>
    </location>
</feature>
<dbReference type="InterPro" id="IPR018212">
    <property type="entry name" value="Na/solute_symporter_CS"/>
</dbReference>
<feature type="transmembrane region" description="Helical" evidence="9">
    <location>
        <begin position="319"/>
        <end position="341"/>
    </location>
</feature>
<dbReference type="Proteomes" id="UP000237819">
    <property type="component" value="Unassembled WGS sequence"/>
</dbReference>
<evidence type="ECO:0000313" key="10">
    <source>
        <dbReference type="EMBL" id="PQO45837.1"/>
    </source>
</evidence>
<comment type="subcellular location">
    <subcellularLocation>
        <location evidence="1">Membrane</location>
        <topology evidence="1">Multi-pass membrane protein</topology>
    </subcellularLocation>
</comment>
<evidence type="ECO:0000256" key="7">
    <source>
        <dbReference type="ARBA" id="ARBA00023136"/>
    </source>
</evidence>
<keyword evidence="5 9" id="KW-0812">Transmembrane</keyword>